<dbReference type="Proteomes" id="UP000293142">
    <property type="component" value="Unassembled WGS sequence"/>
</dbReference>
<reference evidence="9 10" key="1">
    <citation type="submission" date="2019-02" db="EMBL/GenBank/DDBJ databases">
        <title>Paenibacillus sp. nov., isolated from surface-sterilized tissue of Thalictrum simplex L.</title>
        <authorList>
            <person name="Tuo L."/>
        </authorList>
    </citation>
    <scope>NUCLEOTIDE SEQUENCE [LARGE SCALE GENOMIC DNA]</scope>
    <source>
        <strain evidence="9 10">N2SHLJ1</strain>
    </source>
</reference>
<evidence type="ECO:0000313" key="9">
    <source>
        <dbReference type="EMBL" id="TBL75346.1"/>
    </source>
</evidence>
<feature type="transmembrane region" description="Helical" evidence="8">
    <location>
        <begin position="147"/>
        <end position="166"/>
    </location>
</feature>
<dbReference type="AlphaFoldDB" id="A0A4V2J3T1"/>
<dbReference type="RefSeq" id="WP_131015833.1">
    <property type="nucleotide sequence ID" value="NZ_SIRE01000017.1"/>
</dbReference>
<evidence type="ECO:0000313" key="10">
    <source>
        <dbReference type="Proteomes" id="UP000293142"/>
    </source>
</evidence>
<keyword evidence="5 8" id="KW-0812">Transmembrane</keyword>
<feature type="transmembrane region" description="Helical" evidence="8">
    <location>
        <begin position="300"/>
        <end position="320"/>
    </location>
</feature>
<keyword evidence="7 8" id="KW-0472">Membrane</keyword>
<proteinExistence type="inferred from homology"/>
<dbReference type="EMBL" id="SIRE01000017">
    <property type="protein sequence ID" value="TBL75346.1"/>
    <property type="molecule type" value="Genomic_DNA"/>
</dbReference>
<organism evidence="9 10">
    <name type="scientific">Paenibacillus thalictri</name>
    <dbReference type="NCBI Taxonomy" id="2527873"/>
    <lineage>
        <taxon>Bacteria</taxon>
        <taxon>Bacillati</taxon>
        <taxon>Bacillota</taxon>
        <taxon>Bacilli</taxon>
        <taxon>Bacillales</taxon>
        <taxon>Paenibacillaceae</taxon>
        <taxon>Paenibacillus</taxon>
    </lineage>
</organism>
<gene>
    <name evidence="9" type="ORF">EYB31_23340</name>
</gene>
<evidence type="ECO:0000256" key="2">
    <source>
        <dbReference type="ARBA" id="ARBA00007998"/>
    </source>
</evidence>
<keyword evidence="6 8" id="KW-1133">Transmembrane helix</keyword>
<protein>
    <submittedName>
        <fullName evidence="9">Spore gernimation protein</fullName>
    </submittedName>
</protein>
<dbReference type="PANTHER" id="PTHR34975:SF2">
    <property type="entry name" value="SPORE GERMINATION PROTEIN A2"/>
    <property type="match status" value="1"/>
</dbReference>
<feature type="transmembrane region" description="Helical" evidence="8">
    <location>
        <begin position="216"/>
        <end position="238"/>
    </location>
</feature>
<dbReference type="Pfam" id="PF03845">
    <property type="entry name" value="Spore_permease"/>
    <property type="match status" value="1"/>
</dbReference>
<dbReference type="GO" id="GO:0009847">
    <property type="term" value="P:spore germination"/>
    <property type="evidence" value="ECO:0007669"/>
    <property type="project" value="InterPro"/>
</dbReference>
<dbReference type="GO" id="GO:0016020">
    <property type="term" value="C:membrane"/>
    <property type="evidence" value="ECO:0007669"/>
    <property type="project" value="UniProtKB-SubCell"/>
</dbReference>
<sequence length="364" mass="40361">MPSSKKITALQMYYIITLSGGIANHVLLIPILLQIAKRDAWFGAVAGLVPLCAWSLIILWIVNRSEAGTLSEWVKKSAGRIVHLLVVAGAILLFFVSSVVSLRDIVTWTHVSYLPATPETWIAATFVLMCFFAAASGIRTIAITSGILLPCVVFLGLLVMTANFQYKDYSLLTPLFTHGYTPSMMAAVYSCRGGGEMLTVLFMRQHVSSKIKMPSVLLLTAFLTLLTVGPLTGAIAIYGPFEAADLRYPAFEQWRMVTFGKYISHLDFFSIFQWVAGAFIRISILQFMILDLIGLKKGRWSNIVSAILCILLVVLVKAPYSDMIFMNWLKNWYFPGTIALSVMLTLLILIAVLRNGSRKEKQAT</sequence>
<feature type="transmembrane region" description="Helical" evidence="8">
    <location>
        <begin position="12"/>
        <end position="35"/>
    </location>
</feature>
<evidence type="ECO:0000256" key="7">
    <source>
        <dbReference type="ARBA" id="ARBA00023136"/>
    </source>
</evidence>
<feature type="transmembrane region" description="Helical" evidence="8">
    <location>
        <begin position="120"/>
        <end position="138"/>
    </location>
</feature>
<dbReference type="NCBIfam" id="TIGR00912">
    <property type="entry name" value="2A0309"/>
    <property type="match status" value="1"/>
</dbReference>
<feature type="transmembrane region" description="Helical" evidence="8">
    <location>
        <begin position="271"/>
        <end position="293"/>
    </location>
</feature>
<feature type="transmembrane region" description="Helical" evidence="8">
    <location>
        <begin position="332"/>
        <end position="353"/>
    </location>
</feature>
<evidence type="ECO:0000256" key="6">
    <source>
        <dbReference type="ARBA" id="ARBA00022989"/>
    </source>
</evidence>
<evidence type="ECO:0000256" key="1">
    <source>
        <dbReference type="ARBA" id="ARBA00004141"/>
    </source>
</evidence>
<evidence type="ECO:0000256" key="5">
    <source>
        <dbReference type="ARBA" id="ARBA00022692"/>
    </source>
</evidence>
<comment type="subcellular location">
    <subcellularLocation>
        <location evidence="1">Membrane</location>
        <topology evidence="1">Multi-pass membrane protein</topology>
    </subcellularLocation>
</comment>
<keyword evidence="10" id="KW-1185">Reference proteome</keyword>
<evidence type="ECO:0000256" key="8">
    <source>
        <dbReference type="SAM" id="Phobius"/>
    </source>
</evidence>
<dbReference type="OrthoDB" id="2381188at2"/>
<keyword evidence="4" id="KW-0309">Germination</keyword>
<comment type="similarity">
    <text evidence="2">Belongs to the amino acid-polyamine-organocation (APC) superfamily. Spore germination protein (SGP) (TC 2.A.3.9) family.</text>
</comment>
<feature type="transmembrane region" description="Helical" evidence="8">
    <location>
        <begin position="82"/>
        <end position="100"/>
    </location>
</feature>
<feature type="transmembrane region" description="Helical" evidence="8">
    <location>
        <begin position="186"/>
        <end position="204"/>
    </location>
</feature>
<evidence type="ECO:0000256" key="4">
    <source>
        <dbReference type="ARBA" id="ARBA00022544"/>
    </source>
</evidence>
<evidence type="ECO:0000256" key="3">
    <source>
        <dbReference type="ARBA" id="ARBA00022448"/>
    </source>
</evidence>
<name>A0A4V2J3T1_9BACL</name>
<dbReference type="InterPro" id="IPR004761">
    <property type="entry name" value="Spore_GerAB"/>
</dbReference>
<feature type="transmembrane region" description="Helical" evidence="8">
    <location>
        <begin position="41"/>
        <end position="62"/>
    </location>
</feature>
<accession>A0A4V2J3T1</accession>
<dbReference type="PANTHER" id="PTHR34975">
    <property type="entry name" value="SPORE GERMINATION PROTEIN A2"/>
    <property type="match status" value="1"/>
</dbReference>
<comment type="caution">
    <text evidence="9">The sequence shown here is derived from an EMBL/GenBank/DDBJ whole genome shotgun (WGS) entry which is preliminary data.</text>
</comment>
<keyword evidence="3" id="KW-0813">Transport</keyword>